<evidence type="ECO:0000256" key="3">
    <source>
        <dbReference type="ARBA" id="ARBA00023054"/>
    </source>
</evidence>
<keyword evidence="9" id="KW-1185">Reference proteome</keyword>
<dbReference type="InterPro" id="IPR059052">
    <property type="entry name" value="HH_YbhG-like"/>
</dbReference>
<evidence type="ECO:0000313" key="9">
    <source>
        <dbReference type="Proteomes" id="UP000075670"/>
    </source>
</evidence>
<dbReference type="InterPro" id="IPR050465">
    <property type="entry name" value="UPF0194_transport"/>
</dbReference>
<dbReference type="Proteomes" id="UP000075670">
    <property type="component" value="Unassembled WGS sequence"/>
</dbReference>
<dbReference type="GO" id="GO:0030313">
    <property type="term" value="C:cell envelope"/>
    <property type="evidence" value="ECO:0007669"/>
    <property type="project" value="UniProtKB-SubCell"/>
</dbReference>
<dbReference type="Gene3D" id="1.10.287.470">
    <property type="entry name" value="Helix hairpin bin"/>
    <property type="match status" value="1"/>
</dbReference>
<dbReference type="PANTHER" id="PTHR32347">
    <property type="entry name" value="EFFLUX SYSTEM COMPONENT YKNX-RELATED"/>
    <property type="match status" value="1"/>
</dbReference>
<evidence type="ECO:0000313" key="8">
    <source>
        <dbReference type="EMBL" id="KYH33314.1"/>
    </source>
</evidence>
<sequence length="416" mass="43866">MLKRILAVAGIIVVIGGIITANVYRSRQPRGLPVKVAAVEERDMTTTVLTSGRAELAVEQEVTATVAGRVVSVLVQPGDRVEKGQTLVRLEATDLTAKVREAEAAVAVARANLNKGQAGAGPEEITAAKVALKQARLNLQEAQRKLARTRELAAAGAIPAIELEAAQNEVAQQELQVEQAEAKLKVMTSGPRPEDIAALEAQLHQAELTAAAAREQLGATTVAAPVTGMVLEVNIRAGQWVSPGTALLRVGDPATLQVRASVAEADSGSLQPGQEVVITGRAFWGTTYQGKVVRVAPAAVTRQSQQGAETTVEAIIALAGPAPLLKPGYSVDLKITTAARPKALTLPFEAIQEEKGQRYVYRIVDGKAQRVVVQTGLENELYIEVTSGLKAGDQVILNPTDKIKDGVAVKPEGEKQ</sequence>
<keyword evidence="3 4" id="KW-0175">Coiled coil</keyword>
<dbReference type="PRINTS" id="PR01490">
    <property type="entry name" value="RTXTOXIND"/>
</dbReference>
<evidence type="ECO:0000259" key="5">
    <source>
        <dbReference type="Pfam" id="PF25881"/>
    </source>
</evidence>
<dbReference type="GO" id="GO:0022857">
    <property type="term" value="F:transmembrane transporter activity"/>
    <property type="evidence" value="ECO:0007669"/>
    <property type="project" value="InterPro"/>
</dbReference>
<dbReference type="InterPro" id="IPR058637">
    <property type="entry name" value="YknX-like_C"/>
</dbReference>
<name>A0A151B085_9FIRM</name>
<dbReference type="PATRIC" id="fig|1122241.3.peg.15"/>
<feature type="domain" description="YknX-like beta-barrel" evidence="7">
    <location>
        <begin position="256"/>
        <end position="335"/>
    </location>
</feature>
<evidence type="ECO:0000256" key="1">
    <source>
        <dbReference type="ARBA" id="ARBA00004196"/>
    </source>
</evidence>
<dbReference type="Gene3D" id="2.40.420.20">
    <property type="match status" value="1"/>
</dbReference>
<feature type="domain" description="YbhG-like alpha-helical hairpin" evidence="5">
    <location>
        <begin position="94"/>
        <end position="217"/>
    </location>
</feature>
<evidence type="ECO:0000256" key="4">
    <source>
        <dbReference type="SAM" id="Coils"/>
    </source>
</evidence>
<protein>
    <submittedName>
        <fullName evidence="8">Putative efflux system component YknX</fullName>
    </submittedName>
</protein>
<reference evidence="8 9" key="1">
    <citation type="submission" date="2016-02" db="EMBL/GenBank/DDBJ databases">
        <title>Genome sequence of Moorella mulderi DSM 14980.</title>
        <authorList>
            <person name="Poehlein A."/>
            <person name="Daniel R."/>
        </authorList>
    </citation>
    <scope>NUCLEOTIDE SEQUENCE [LARGE SCALE GENOMIC DNA]</scope>
    <source>
        <strain evidence="8 9">DSM 14980</strain>
    </source>
</reference>
<dbReference type="AlphaFoldDB" id="A0A151B085"/>
<evidence type="ECO:0000256" key="2">
    <source>
        <dbReference type="ARBA" id="ARBA00009477"/>
    </source>
</evidence>
<dbReference type="InterPro" id="IPR006143">
    <property type="entry name" value="RND_pump_MFP"/>
</dbReference>
<evidence type="ECO:0000259" key="6">
    <source>
        <dbReference type="Pfam" id="PF25989"/>
    </source>
</evidence>
<dbReference type="Gene3D" id="2.40.30.170">
    <property type="match status" value="1"/>
</dbReference>
<gene>
    <name evidence="8" type="primary">yknX_1</name>
    <name evidence="8" type="ORF">MOMUL_00150</name>
</gene>
<organism evidence="8 9">
    <name type="scientific">Moorella mulderi DSM 14980</name>
    <dbReference type="NCBI Taxonomy" id="1122241"/>
    <lineage>
        <taxon>Bacteria</taxon>
        <taxon>Bacillati</taxon>
        <taxon>Bacillota</taxon>
        <taxon>Clostridia</taxon>
        <taxon>Neomoorellales</taxon>
        <taxon>Neomoorellaceae</taxon>
        <taxon>Neomoorella</taxon>
    </lineage>
</organism>
<dbReference type="Pfam" id="PF25989">
    <property type="entry name" value="YknX_C"/>
    <property type="match status" value="1"/>
</dbReference>
<dbReference type="EMBL" id="LTBC01000001">
    <property type="protein sequence ID" value="KYH33314.1"/>
    <property type="molecule type" value="Genomic_DNA"/>
</dbReference>
<dbReference type="GO" id="GO:0016020">
    <property type="term" value="C:membrane"/>
    <property type="evidence" value="ECO:0007669"/>
    <property type="project" value="InterPro"/>
</dbReference>
<dbReference type="Gene3D" id="2.40.50.100">
    <property type="match status" value="1"/>
</dbReference>
<dbReference type="Pfam" id="PF25881">
    <property type="entry name" value="HH_YBHG"/>
    <property type="match status" value="1"/>
</dbReference>
<dbReference type="PANTHER" id="PTHR32347:SF27">
    <property type="entry name" value="RND EFFLUX PUMP MEMBRANE FUSION PROTEIN BARREL-SANDWICH DOMAIN-CONTAINING PROTEIN"/>
    <property type="match status" value="1"/>
</dbReference>
<comment type="caution">
    <text evidence="8">The sequence shown here is derived from an EMBL/GenBank/DDBJ whole genome shotgun (WGS) entry which is preliminary data.</text>
</comment>
<comment type="similarity">
    <text evidence="2">Belongs to the membrane fusion protein (MFP) (TC 8.A.1) family.</text>
</comment>
<dbReference type="NCBIfam" id="TIGR01730">
    <property type="entry name" value="RND_mfp"/>
    <property type="match status" value="1"/>
</dbReference>
<feature type="coiled-coil region" evidence="4">
    <location>
        <begin position="92"/>
        <end position="216"/>
    </location>
</feature>
<dbReference type="InterPro" id="IPR058636">
    <property type="entry name" value="Beta-barrel_YknX"/>
</dbReference>
<evidence type="ECO:0000259" key="7">
    <source>
        <dbReference type="Pfam" id="PF25990"/>
    </source>
</evidence>
<dbReference type="SUPFAM" id="SSF111369">
    <property type="entry name" value="HlyD-like secretion proteins"/>
    <property type="match status" value="2"/>
</dbReference>
<dbReference type="Pfam" id="PF25990">
    <property type="entry name" value="Beta-barrel_YknX"/>
    <property type="match status" value="1"/>
</dbReference>
<accession>A0A151B085</accession>
<comment type="subcellular location">
    <subcellularLocation>
        <location evidence="1">Cell envelope</location>
    </subcellularLocation>
</comment>
<proteinExistence type="inferred from homology"/>
<feature type="domain" description="YknX-like C-terminal permuted SH3-like" evidence="6">
    <location>
        <begin position="343"/>
        <end position="410"/>
    </location>
</feature>